<name>A0ABP8AHA3_9ACTN</name>
<protein>
    <submittedName>
        <fullName evidence="1">Uncharacterized protein</fullName>
    </submittedName>
</protein>
<evidence type="ECO:0000313" key="1">
    <source>
        <dbReference type="EMBL" id="GAA4183795.1"/>
    </source>
</evidence>
<organism evidence="1 2">
    <name type="scientific">Streptosporangium oxazolinicum</name>
    <dbReference type="NCBI Taxonomy" id="909287"/>
    <lineage>
        <taxon>Bacteria</taxon>
        <taxon>Bacillati</taxon>
        <taxon>Actinomycetota</taxon>
        <taxon>Actinomycetes</taxon>
        <taxon>Streptosporangiales</taxon>
        <taxon>Streptosporangiaceae</taxon>
        <taxon>Streptosporangium</taxon>
    </lineage>
</organism>
<sequence>MGPAIAEAGATTAPARASRLVAAIAAISRNARYCFLIAFLYLSSGTTGSGGRPWPPPGDALGTRGCLAHEVRISGPLFRVLGIRRAGRPCDLCGPIREPCLVRRWGVLVAVYAGALLVEMTGGTSDG</sequence>
<evidence type="ECO:0000313" key="2">
    <source>
        <dbReference type="Proteomes" id="UP001501251"/>
    </source>
</evidence>
<keyword evidence="2" id="KW-1185">Reference proteome</keyword>
<accession>A0ABP8AHA3</accession>
<proteinExistence type="predicted"/>
<dbReference type="EMBL" id="BAABAQ010000002">
    <property type="protein sequence ID" value="GAA4183795.1"/>
    <property type="molecule type" value="Genomic_DNA"/>
</dbReference>
<gene>
    <name evidence="1" type="ORF">GCM10022252_11660</name>
</gene>
<dbReference type="Proteomes" id="UP001501251">
    <property type="component" value="Unassembled WGS sequence"/>
</dbReference>
<comment type="caution">
    <text evidence="1">The sequence shown here is derived from an EMBL/GenBank/DDBJ whole genome shotgun (WGS) entry which is preliminary data.</text>
</comment>
<reference evidence="2" key="1">
    <citation type="journal article" date="2019" name="Int. J. Syst. Evol. Microbiol.">
        <title>The Global Catalogue of Microorganisms (GCM) 10K type strain sequencing project: providing services to taxonomists for standard genome sequencing and annotation.</title>
        <authorList>
            <consortium name="The Broad Institute Genomics Platform"/>
            <consortium name="The Broad Institute Genome Sequencing Center for Infectious Disease"/>
            <person name="Wu L."/>
            <person name="Ma J."/>
        </authorList>
    </citation>
    <scope>NUCLEOTIDE SEQUENCE [LARGE SCALE GENOMIC DNA]</scope>
    <source>
        <strain evidence="2">JCM 17388</strain>
    </source>
</reference>